<dbReference type="Pfam" id="PF13449">
    <property type="entry name" value="Phytase-like"/>
    <property type="match status" value="1"/>
</dbReference>
<dbReference type="Pfam" id="PF23657">
    <property type="entry name" value="DUF7151"/>
    <property type="match status" value="1"/>
</dbReference>
<dbReference type="EMBL" id="AMXE01000053">
    <property type="protein sequence ID" value="ENO86529.1"/>
    <property type="molecule type" value="Genomic_DNA"/>
</dbReference>
<dbReference type="InterPro" id="IPR018247">
    <property type="entry name" value="EF_Hand_1_Ca_BS"/>
</dbReference>
<comment type="caution">
    <text evidence="3">The sequence shown here is derived from an EMBL/GenBank/DDBJ whole genome shotgun (WGS) entry which is preliminary data.</text>
</comment>
<evidence type="ECO:0000259" key="1">
    <source>
        <dbReference type="Pfam" id="PF13449"/>
    </source>
</evidence>
<keyword evidence="4" id="KW-1185">Reference proteome</keyword>
<proteinExistence type="predicted"/>
<evidence type="ECO:0000313" key="4">
    <source>
        <dbReference type="Proteomes" id="UP000013232"/>
    </source>
</evidence>
<evidence type="ECO:0000313" key="3">
    <source>
        <dbReference type="EMBL" id="ENO86529.1"/>
    </source>
</evidence>
<name>N6Z2Z7_THAL4</name>
<dbReference type="STRING" id="1123367.GCA_000621305_02514"/>
<reference evidence="3 4" key="1">
    <citation type="submission" date="2012-09" db="EMBL/GenBank/DDBJ databases">
        <title>Draft Genome Sequences of 6 Strains from Genus Thauera.</title>
        <authorList>
            <person name="Liu B."/>
            <person name="Shapleigh J.P."/>
            <person name="Frostegard A.H."/>
        </authorList>
    </citation>
    <scope>NUCLEOTIDE SEQUENCE [LARGE SCALE GENOMIC DNA]</scope>
    <source>
        <strain evidence="4">47Lol / DSM 12138</strain>
    </source>
</reference>
<dbReference type="PANTHER" id="PTHR37957:SF1">
    <property type="entry name" value="PHYTASE-LIKE DOMAIN-CONTAINING PROTEIN"/>
    <property type="match status" value="1"/>
</dbReference>
<sequence>MAIALASLLVLAAGCGGGDDDDDVATLSQQTPLAFGSEACWAGGVDNQSGPDNNGNGTLDAGEVTQSTVECTTLADFGSIGVRPDFELITHLPPVLDDVLKNRNIEFRRGGFGSDITAHPSIANRYYALTDRGPNADLKTDYAPTGKRFPDPDYVPRIGEFEVTADGKVVKLREILLKDRDGNTITGLPNPAGLGYTNEVAFGFDGQPLLVDPSKPFDAVTNPTRTDRYGLDPEGLVALKDGSFWVSDEYGPHMIHFDANGKEIDRINPFAADERRVGGYLLPAEFGKRRPNRGMEGLTITPDGKTLVGIMQSAMSNPNGPANKSNLTRIVTVDLETKTYGQYLYRQGLEDENVSGQEFSNSAIVALSNTSFLVLERDGGFYRDNPGVFKRVYKIDLRDATNLEAVAGSGTLVQHDAQGLTVDGQTLEQVVVAGGADKAFKAGWDVLASAGIKPAQKSLVVDMVAKVKYPHDKMEGLWVINSSTLGVMNDDDFALWVNPETFALQQKYLDAGNTVFDGNTLYVVDGLDLKPLP</sequence>
<feature type="domain" description="Phytase-like" evidence="1">
    <location>
        <begin position="110"/>
        <end position="493"/>
    </location>
</feature>
<dbReference type="InterPro" id="IPR027372">
    <property type="entry name" value="Phytase-like_dom"/>
</dbReference>
<dbReference type="InterPro" id="IPR055575">
    <property type="entry name" value="DUF7151"/>
</dbReference>
<gene>
    <name evidence="3" type="ORF">C666_13060</name>
</gene>
<dbReference type="AlphaFoldDB" id="N6Z2Z7"/>
<evidence type="ECO:0000259" key="2">
    <source>
        <dbReference type="Pfam" id="PF23657"/>
    </source>
</evidence>
<dbReference type="eggNOG" id="COG4222">
    <property type="taxonomic scope" value="Bacteria"/>
</dbReference>
<protein>
    <submittedName>
        <fullName evidence="3">Uncharacterized protein</fullName>
    </submittedName>
</protein>
<dbReference type="PROSITE" id="PS00018">
    <property type="entry name" value="EF_HAND_1"/>
    <property type="match status" value="1"/>
</dbReference>
<dbReference type="Proteomes" id="UP000013232">
    <property type="component" value="Unassembled WGS sequence"/>
</dbReference>
<dbReference type="PANTHER" id="PTHR37957">
    <property type="entry name" value="BLR7070 PROTEIN"/>
    <property type="match status" value="1"/>
</dbReference>
<dbReference type="SUPFAM" id="SSF101898">
    <property type="entry name" value="NHL repeat"/>
    <property type="match status" value="1"/>
</dbReference>
<organism evidence="3 4">
    <name type="scientific">Thauera linaloolentis (strain DSM 12138 / JCM 21573 / CCUG 41526 / CIP 105981 / IAM 15112 / NBRC 102519 / 47Lol)</name>
    <dbReference type="NCBI Taxonomy" id="1123367"/>
    <lineage>
        <taxon>Bacteria</taxon>
        <taxon>Pseudomonadati</taxon>
        <taxon>Pseudomonadota</taxon>
        <taxon>Betaproteobacteria</taxon>
        <taxon>Rhodocyclales</taxon>
        <taxon>Zoogloeaceae</taxon>
        <taxon>Thauera</taxon>
    </lineage>
</organism>
<accession>N6Z2Z7</accession>
<feature type="domain" description="DUF7151" evidence="2">
    <location>
        <begin position="36"/>
        <end position="68"/>
    </location>
</feature>